<gene>
    <name evidence="1" type="ORF">ANT2_4625</name>
</gene>
<dbReference type="EMBL" id="CAADIG010000043">
    <property type="protein sequence ID" value="VFR52404.1"/>
    <property type="molecule type" value="Genomic_DNA"/>
</dbReference>
<dbReference type="GO" id="GO:0006508">
    <property type="term" value="P:proteolysis"/>
    <property type="evidence" value="ECO:0007669"/>
    <property type="project" value="UniProtKB-KW"/>
</dbReference>
<proteinExistence type="predicted"/>
<accession>A0A484RPY5</accession>
<evidence type="ECO:0000313" key="1">
    <source>
        <dbReference type="EMBL" id="VFR52404.1"/>
    </source>
</evidence>
<sequence>MRAMYLPPTPNKDHFVNLIRHCGWGTPDLNRALWSAGDSLTLVVEDLVHPYAKVQGKGVVTRDMNLHSLPWPKDELEALQDTPVEMRVTLSYFVEPNPSARGVASKYHYPSHRLRFDVQRALDASTDHFIARLNAAAQREDEGGGDPVNPSDPNWLLGGQRRHRGSLHQDVWKGTAAELASRGFIAVYPSAGWWRTRPALERYALPARYSLVVSIRTPQTDVDLYAAVAQKLPVANVVAVET</sequence>
<organism evidence="1">
    <name type="scientific">plant metagenome</name>
    <dbReference type="NCBI Taxonomy" id="1297885"/>
    <lineage>
        <taxon>unclassified sequences</taxon>
        <taxon>metagenomes</taxon>
        <taxon>organismal metagenomes</taxon>
    </lineage>
</organism>
<protein>
    <submittedName>
        <fullName evidence="1">Putative serine protease</fullName>
    </submittedName>
</protein>
<reference evidence="1" key="1">
    <citation type="submission" date="2019-03" db="EMBL/GenBank/DDBJ databases">
        <authorList>
            <person name="Danneels B."/>
        </authorList>
    </citation>
    <scope>NUCLEOTIDE SEQUENCE</scope>
</reference>
<dbReference type="GO" id="GO:0008233">
    <property type="term" value="F:peptidase activity"/>
    <property type="evidence" value="ECO:0007669"/>
    <property type="project" value="UniProtKB-KW"/>
</dbReference>
<name>A0A484RPY5_9ZZZZ</name>
<keyword evidence="1" id="KW-0378">Hydrolase</keyword>
<keyword evidence="1" id="KW-0645">Protease</keyword>
<dbReference type="AlphaFoldDB" id="A0A484RPY5"/>